<feature type="region of interest" description="Disordered" evidence="1">
    <location>
        <begin position="679"/>
        <end position="735"/>
    </location>
</feature>
<organism evidence="3 4">
    <name type="scientific">Bos mutus</name>
    <name type="common">wild yak</name>
    <dbReference type="NCBI Taxonomy" id="72004"/>
    <lineage>
        <taxon>Eukaryota</taxon>
        <taxon>Metazoa</taxon>
        <taxon>Chordata</taxon>
        <taxon>Craniata</taxon>
        <taxon>Vertebrata</taxon>
        <taxon>Euteleostomi</taxon>
        <taxon>Mammalia</taxon>
        <taxon>Eutheria</taxon>
        <taxon>Laurasiatheria</taxon>
        <taxon>Artiodactyla</taxon>
        <taxon>Ruminantia</taxon>
        <taxon>Pecora</taxon>
        <taxon>Bovidae</taxon>
        <taxon>Bovinae</taxon>
        <taxon>Bos</taxon>
    </lineage>
</organism>
<feature type="region of interest" description="Disordered" evidence="1">
    <location>
        <begin position="587"/>
        <end position="663"/>
    </location>
</feature>
<keyword evidence="4" id="KW-1185">Reference proteome</keyword>
<dbReference type="InterPro" id="IPR000504">
    <property type="entry name" value="RRM_dom"/>
</dbReference>
<dbReference type="EMBL" id="VBQZ03000106">
    <property type="protein sequence ID" value="MXQ94176.1"/>
    <property type="molecule type" value="Genomic_DNA"/>
</dbReference>
<accession>A0A6B0S2J4</accession>
<dbReference type="InterPro" id="IPR039878">
    <property type="entry name" value="RBM33"/>
</dbReference>
<feature type="region of interest" description="Disordered" evidence="1">
    <location>
        <begin position="22"/>
        <end position="75"/>
    </location>
</feature>
<dbReference type="InterPro" id="IPR035979">
    <property type="entry name" value="RBD_domain_sf"/>
</dbReference>
<feature type="compositionally biased region" description="Pro residues" evidence="1">
    <location>
        <begin position="511"/>
        <end position="520"/>
    </location>
</feature>
<feature type="region of interest" description="Disordered" evidence="1">
    <location>
        <begin position="215"/>
        <end position="264"/>
    </location>
</feature>
<name>A0A6B0S2J4_9CETA</name>
<dbReference type="PANTHER" id="PTHR22014">
    <property type="entry name" value="RNA-BINDING PROTEIN 33"/>
    <property type="match status" value="1"/>
</dbReference>
<protein>
    <recommendedName>
        <fullName evidence="2">RRM domain-containing protein</fullName>
    </recommendedName>
</protein>
<dbReference type="Proteomes" id="UP000322234">
    <property type="component" value="Unassembled WGS sequence"/>
</dbReference>
<feature type="compositionally biased region" description="Basic residues" evidence="1">
    <location>
        <begin position="310"/>
        <end position="321"/>
    </location>
</feature>
<reference evidence="3" key="1">
    <citation type="submission" date="2019-10" db="EMBL/GenBank/DDBJ databases">
        <title>The sequence and de novo assembly of the wild yak genome.</title>
        <authorList>
            <person name="Liu Y."/>
        </authorList>
    </citation>
    <scope>NUCLEOTIDE SEQUENCE [LARGE SCALE GENOMIC DNA]</scope>
    <source>
        <strain evidence="3">WY2019</strain>
    </source>
</reference>
<feature type="compositionally biased region" description="Acidic residues" evidence="1">
    <location>
        <begin position="246"/>
        <end position="257"/>
    </location>
</feature>
<gene>
    <name evidence="3" type="ORF">E5288_WYG010399</name>
</gene>
<feature type="compositionally biased region" description="Polar residues" evidence="1">
    <location>
        <begin position="638"/>
        <end position="663"/>
    </location>
</feature>
<feature type="compositionally biased region" description="Acidic residues" evidence="1">
    <location>
        <begin position="44"/>
        <end position="56"/>
    </location>
</feature>
<evidence type="ECO:0000313" key="4">
    <source>
        <dbReference type="Proteomes" id="UP000322234"/>
    </source>
</evidence>
<feature type="compositionally biased region" description="Acidic residues" evidence="1">
    <location>
        <begin position="118"/>
        <end position="129"/>
    </location>
</feature>
<feature type="region of interest" description="Disordered" evidence="1">
    <location>
        <begin position="838"/>
        <end position="933"/>
    </location>
</feature>
<feature type="region of interest" description="Disordered" evidence="1">
    <location>
        <begin position="109"/>
        <end position="129"/>
    </location>
</feature>
<feature type="compositionally biased region" description="Basic and acidic residues" evidence="1">
    <location>
        <begin position="332"/>
        <end position="349"/>
    </location>
</feature>
<feature type="compositionally biased region" description="Pro residues" evidence="1">
    <location>
        <begin position="449"/>
        <end position="463"/>
    </location>
</feature>
<evidence type="ECO:0000313" key="3">
    <source>
        <dbReference type="EMBL" id="MXQ94176.1"/>
    </source>
</evidence>
<dbReference type="AlphaFoldDB" id="A0A6B0S2J4"/>
<proteinExistence type="predicted"/>
<evidence type="ECO:0000259" key="2">
    <source>
        <dbReference type="SMART" id="SM00360"/>
    </source>
</evidence>
<feature type="domain" description="RRM" evidence="2">
    <location>
        <begin position="998"/>
        <end position="1065"/>
    </location>
</feature>
<dbReference type="PANTHER" id="PTHR22014:SF2">
    <property type="entry name" value="RNA-BINDING PROTEIN 33"/>
    <property type="match status" value="1"/>
</dbReference>
<feature type="region of interest" description="Disordered" evidence="1">
    <location>
        <begin position="437"/>
        <end position="566"/>
    </location>
</feature>
<feature type="region of interest" description="Disordered" evidence="1">
    <location>
        <begin position="303"/>
        <end position="355"/>
    </location>
</feature>
<feature type="compositionally biased region" description="Basic and acidic residues" evidence="1">
    <location>
        <begin position="27"/>
        <end position="43"/>
    </location>
</feature>
<comment type="caution">
    <text evidence="3">The sequence shown here is derived from an EMBL/GenBank/DDBJ whole genome shotgun (WGS) entry which is preliminary data.</text>
</comment>
<sequence length="1069" mass="118478">MLPLSGPHVIWLSLRTTPAVTDDDFDQFDKPGAERSWRRRAADEDWDSELDDDLLGEDLLSGKKNQSDLSDEELNDDLLQSDNEDEENFCTQDVTISLTATSDMVTSFEMSDTNDQSAEQESEYEQGEDELVYHKSDGSELYAHEYPEEGQYEGHDAELTEDHIEYVEEPEEEQLYNDEVLDIEINEPLDEFTDEEYLQACGQQGMKEQEDCVAEEELDEITDSQVDPETEEGGMETLELQKDIKEESDEEDDDDEESGRLRFKTERKEGTIIRLSDVTRERRNIPETLELSAEAKAALLEFEERERQHKQGRYGSRRGGRRGGASLCRGVGDQRRESSERGRAKDHRPALLPTQPPVVQPIRSLFQQQQLQPLLPLQHPHHPSPPQGMHMPPQIEAPRVMMTPPPVTPQQPKNIHINPHFKGAVVTPVQVPLLPVPSQPRPAVGPQRFPGPPEFPQHTPGPVPNSFSQPPRLPLQDQWRAPPPPQERDPFFLGVSGEPRFPSHLFLEQRSPPPPPPPPTLLSSGHPVPTPSPLPFTQPGPAFSQQGQQPVFPRERPVRPALQPPGPVGLLHFSQPGSAATRPFIPPRQPFLPGPGQPFLPTHTQPSLQPQFRPHMPAAQPQPSSSRMQCPQRPGLRHNTTSQNVTKRPMQQMQPTAPRNSNLRELPIAPSHVIEMSTSRCSSTPAAQVKPIMSTSPAPRPGVGPRNTQGKAEGRAKPLSPVGQPKEEAKTGAECMSSRSERLTWLFIISNYSVTNEFEIRLKILYEKSIVLIRPFQVIYTHLLPNVKNRLLVKNQDAAVANVPPKTSGFVPSGAHTQYPGQQMKPLRHLRQARTIPQSPAQHKALQAKPADAEGPPPPSQAARAASLQGRPPEAKPGAKRTVMHRASSGGGDGPHVSSKVRVIKLSGGQGGESDGFFHPEGQPQRIPQPPEVRQQPARKVTLTKGALQQPQHPALGAHMHAAGPPGIKSIQGIHPAKKVRPSPQNLRVVECKPQPCVVSVEGLSSSTTDAQLKSLLTSVGPIQSLQMLPQQRKAIAKFKEPAHALAFQQKFHRHMIDLSHINVALIVE</sequence>
<evidence type="ECO:0000256" key="1">
    <source>
        <dbReference type="SAM" id="MobiDB-lite"/>
    </source>
</evidence>
<feature type="compositionally biased region" description="Pro residues" evidence="1">
    <location>
        <begin position="528"/>
        <end position="538"/>
    </location>
</feature>
<dbReference type="SMART" id="SM00360">
    <property type="entry name" value="RRM"/>
    <property type="match status" value="1"/>
</dbReference>
<dbReference type="InterPro" id="IPR012677">
    <property type="entry name" value="Nucleotide-bd_a/b_plait_sf"/>
</dbReference>
<dbReference type="SUPFAM" id="SSF54928">
    <property type="entry name" value="RNA-binding domain, RBD"/>
    <property type="match status" value="1"/>
</dbReference>
<feature type="compositionally biased region" description="Pro residues" evidence="1">
    <location>
        <begin position="587"/>
        <end position="598"/>
    </location>
</feature>
<feature type="compositionally biased region" description="Acidic residues" evidence="1">
    <location>
        <begin position="215"/>
        <end position="234"/>
    </location>
</feature>
<dbReference type="GO" id="GO:0003723">
    <property type="term" value="F:RNA binding"/>
    <property type="evidence" value="ECO:0007669"/>
    <property type="project" value="InterPro"/>
</dbReference>
<dbReference type="Gene3D" id="3.30.70.330">
    <property type="match status" value="1"/>
</dbReference>